<dbReference type="CDD" id="cd02440">
    <property type="entry name" value="AdoMet_MTases"/>
    <property type="match status" value="1"/>
</dbReference>
<sequence length="189" mass="20650">MSHKPLAAGKSSFDLIDSERLFAELDLQEDMVLLDVACGRGAYALAAAERLGPAAKIYAVDLWREGIEALREAGESRGLRSIEAAVADVGKKLPVPDAAVDLCLLATVLHDFIQERVDDRALREVERVLKPAGVLAVVEFKKIDGPPGPPVAIRLAPAELEERLRPHSFRLTRTVELGPYNYLSLFVRG</sequence>
<dbReference type="Proteomes" id="UP001317705">
    <property type="component" value="Chromosome"/>
</dbReference>
<reference evidence="2 3" key="1">
    <citation type="submission" date="2022-12" db="EMBL/GenBank/DDBJ databases">
        <title>Polyphasic characterization of Geotalea uranireducens NIT-SL11 newly isolated from a complex of sewage sludge and microbially reduced graphene oxide.</title>
        <authorList>
            <person name="Xie L."/>
            <person name="Yoshida N."/>
            <person name="Meng L."/>
        </authorList>
    </citation>
    <scope>NUCLEOTIDE SEQUENCE [LARGE SCALE GENOMIC DNA]</scope>
    <source>
        <strain evidence="2 3">NIT-SL11</strain>
    </source>
</reference>
<dbReference type="GO" id="GO:0008168">
    <property type="term" value="F:methyltransferase activity"/>
    <property type="evidence" value="ECO:0007669"/>
    <property type="project" value="UniProtKB-KW"/>
</dbReference>
<feature type="domain" description="Methyltransferase type 11" evidence="1">
    <location>
        <begin position="34"/>
        <end position="136"/>
    </location>
</feature>
<dbReference type="PANTHER" id="PTHR42912">
    <property type="entry name" value="METHYLTRANSFERASE"/>
    <property type="match status" value="1"/>
</dbReference>
<dbReference type="SUPFAM" id="SSF53335">
    <property type="entry name" value="S-adenosyl-L-methionine-dependent methyltransferases"/>
    <property type="match status" value="1"/>
</dbReference>
<protein>
    <submittedName>
        <fullName evidence="2">Methyltransferase type 11</fullName>
    </submittedName>
</protein>
<keyword evidence="3" id="KW-1185">Reference proteome</keyword>
<proteinExistence type="predicted"/>
<dbReference type="RefSeq" id="WP_282000139.1">
    <property type="nucleotide sequence ID" value="NZ_AP027151.1"/>
</dbReference>
<dbReference type="Gene3D" id="3.40.50.150">
    <property type="entry name" value="Vaccinia Virus protein VP39"/>
    <property type="match status" value="1"/>
</dbReference>
<gene>
    <name evidence="2" type="ORF">GURASL_29500</name>
</gene>
<dbReference type="EMBL" id="AP027151">
    <property type="protein sequence ID" value="BDV44027.1"/>
    <property type="molecule type" value="Genomic_DNA"/>
</dbReference>
<dbReference type="InterPro" id="IPR013216">
    <property type="entry name" value="Methyltransf_11"/>
</dbReference>
<accession>A0ABM8ENI9</accession>
<dbReference type="InterPro" id="IPR050508">
    <property type="entry name" value="Methyltransf_Superfamily"/>
</dbReference>
<dbReference type="InterPro" id="IPR029063">
    <property type="entry name" value="SAM-dependent_MTases_sf"/>
</dbReference>
<name>A0ABM8ENI9_9BACT</name>
<keyword evidence="2" id="KW-0808">Transferase</keyword>
<evidence type="ECO:0000313" key="3">
    <source>
        <dbReference type="Proteomes" id="UP001317705"/>
    </source>
</evidence>
<organism evidence="2 3">
    <name type="scientific">Geotalea uraniireducens</name>
    <dbReference type="NCBI Taxonomy" id="351604"/>
    <lineage>
        <taxon>Bacteria</taxon>
        <taxon>Pseudomonadati</taxon>
        <taxon>Thermodesulfobacteriota</taxon>
        <taxon>Desulfuromonadia</taxon>
        <taxon>Geobacterales</taxon>
        <taxon>Geobacteraceae</taxon>
        <taxon>Geotalea</taxon>
    </lineage>
</organism>
<dbReference type="Pfam" id="PF08241">
    <property type="entry name" value="Methyltransf_11"/>
    <property type="match status" value="1"/>
</dbReference>
<evidence type="ECO:0000313" key="2">
    <source>
        <dbReference type="EMBL" id="BDV44027.1"/>
    </source>
</evidence>
<keyword evidence="2" id="KW-0489">Methyltransferase</keyword>
<evidence type="ECO:0000259" key="1">
    <source>
        <dbReference type="Pfam" id="PF08241"/>
    </source>
</evidence>
<dbReference type="GO" id="GO:0032259">
    <property type="term" value="P:methylation"/>
    <property type="evidence" value="ECO:0007669"/>
    <property type="project" value="UniProtKB-KW"/>
</dbReference>